<accession>A0A2H0WKR4</accession>
<gene>
    <name evidence="1" type="ORF">COT67_02825</name>
</gene>
<dbReference type="Proteomes" id="UP000230353">
    <property type="component" value="Unassembled WGS sequence"/>
</dbReference>
<protein>
    <submittedName>
        <fullName evidence="1">Uncharacterized protein</fullName>
    </submittedName>
</protein>
<reference evidence="2" key="1">
    <citation type="submission" date="2017-09" db="EMBL/GenBank/DDBJ databases">
        <title>Depth-based differentiation of microbial function through sediment-hosted aquifers and enrichment of novel symbionts in the deep terrestrial subsurface.</title>
        <authorList>
            <person name="Probst A.J."/>
            <person name="Ladd B."/>
            <person name="Jarett J.K."/>
            <person name="Geller-Mcgrath D.E."/>
            <person name="Sieber C.M.K."/>
            <person name="Emerson J.B."/>
            <person name="Anantharaman K."/>
            <person name="Thomas B.C."/>
            <person name="Malmstrom R."/>
            <person name="Stieglmeier M."/>
            <person name="Klingl A."/>
            <person name="Woyke T."/>
            <person name="Ryan C.M."/>
            <person name="Banfield J.F."/>
        </authorList>
    </citation>
    <scope>NUCLEOTIDE SEQUENCE [LARGE SCALE GENOMIC DNA]</scope>
</reference>
<name>A0A2H0WKR4_9BACT</name>
<proteinExistence type="predicted"/>
<evidence type="ECO:0000313" key="1">
    <source>
        <dbReference type="EMBL" id="PIS13246.1"/>
    </source>
</evidence>
<sequence>MISARELLPRAFAIDTNPDLSYLEVDWAEKPNKQAGGANCSLTSQSQPFYFLKKSKKLERLL</sequence>
<comment type="caution">
    <text evidence="1">The sequence shown here is derived from an EMBL/GenBank/DDBJ whole genome shotgun (WGS) entry which is preliminary data.</text>
</comment>
<evidence type="ECO:0000313" key="2">
    <source>
        <dbReference type="Proteomes" id="UP000230353"/>
    </source>
</evidence>
<organism evidence="1 2">
    <name type="scientific">Candidatus Tagabacteria bacterium CG09_land_8_20_14_0_10_41_14</name>
    <dbReference type="NCBI Taxonomy" id="1975021"/>
    <lineage>
        <taxon>Bacteria</taxon>
        <taxon>Candidatus Tagaibacteriota</taxon>
    </lineage>
</organism>
<dbReference type="EMBL" id="PEZL01000040">
    <property type="protein sequence ID" value="PIS13246.1"/>
    <property type="molecule type" value="Genomic_DNA"/>
</dbReference>
<dbReference type="AlphaFoldDB" id="A0A2H0WKR4"/>